<keyword evidence="1" id="KW-0812">Transmembrane</keyword>
<organism evidence="2 3">
    <name type="scientific">Oceanicoccus sagamiensis</name>
    <dbReference type="NCBI Taxonomy" id="716816"/>
    <lineage>
        <taxon>Bacteria</taxon>
        <taxon>Pseudomonadati</taxon>
        <taxon>Pseudomonadota</taxon>
        <taxon>Gammaproteobacteria</taxon>
        <taxon>Cellvibrionales</taxon>
        <taxon>Spongiibacteraceae</taxon>
        <taxon>Oceanicoccus</taxon>
    </lineage>
</organism>
<dbReference type="AlphaFoldDB" id="A0A1X9N670"/>
<dbReference type="InterPro" id="IPR045584">
    <property type="entry name" value="Pilin-like"/>
</dbReference>
<protein>
    <recommendedName>
        <fullName evidence="4">MSHA biogenesis protein MshA</fullName>
    </recommendedName>
</protein>
<dbReference type="KEGG" id="osg:BST96_05310"/>
<accession>A0A1X9N670</accession>
<keyword evidence="3" id="KW-1185">Reference proteome</keyword>
<dbReference type="EMBL" id="CP019343">
    <property type="protein sequence ID" value="ARN73588.1"/>
    <property type="molecule type" value="Genomic_DNA"/>
</dbReference>
<evidence type="ECO:0000313" key="2">
    <source>
        <dbReference type="EMBL" id="ARN73588.1"/>
    </source>
</evidence>
<sequence>MKKQQSGFTLIELVAVIVLLGILAVTALPRFVNLQQDARLSVLDGLIAATQGAGAQVYAKSLIDGTEGEASGETVSVNGQNIALVYGYPGRASIANAMDLSGGVGPDTDVATNGIIGFDKEGDGDVEGGECYIIYTEATDGVAPVTPLTVVTGC</sequence>
<dbReference type="SUPFAM" id="SSF54523">
    <property type="entry name" value="Pili subunits"/>
    <property type="match status" value="1"/>
</dbReference>
<proteinExistence type="predicted"/>
<reference evidence="2 3" key="1">
    <citation type="submission" date="2016-11" db="EMBL/GenBank/DDBJ databases">
        <title>Trade-off between light-utilization and light-protection in marine flavobacteria.</title>
        <authorList>
            <person name="Kumagai Y."/>
        </authorList>
    </citation>
    <scope>NUCLEOTIDE SEQUENCE [LARGE SCALE GENOMIC DNA]</scope>
    <source>
        <strain evidence="2 3">NBRC 107125</strain>
    </source>
</reference>
<gene>
    <name evidence="2" type="ORF">BST96_05310</name>
</gene>
<dbReference type="InterPro" id="IPR012902">
    <property type="entry name" value="N_methyl_site"/>
</dbReference>
<evidence type="ECO:0008006" key="4">
    <source>
        <dbReference type="Google" id="ProtNLM"/>
    </source>
</evidence>
<dbReference type="Gene3D" id="3.30.700.10">
    <property type="entry name" value="Glycoprotein, Type 4 Pilin"/>
    <property type="match status" value="1"/>
</dbReference>
<dbReference type="STRING" id="716816.BST96_05310"/>
<evidence type="ECO:0000313" key="3">
    <source>
        <dbReference type="Proteomes" id="UP000193450"/>
    </source>
</evidence>
<feature type="transmembrane region" description="Helical" evidence="1">
    <location>
        <begin position="7"/>
        <end position="28"/>
    </location>
</feature>
<dbReference type="Proteomes" id="UP000193450">
    <property type="component" value="Chromosome"/>
</dbReference>
<dbReference type="NCBIfam" id="TIGR02532">
    <property type="entry name" value="IV_pilin_GFxxxE"/>
    <property type="match status" value="1"/>
</dbReference>
<dbReference type="OrthoDB" id="5902365at2"/>
<keyword evidence="1" id="KW-1133">Transmembrane helix</keyword>
<dbReference type="PROSITE" id="PS00409">
    <property type="entry name" value="PROKAR_NTER_METHYL"/>
    <property type="match status" value="1"/>
</dbReference>
<keyword evidence="1" id="KW-0472">Membrane</keyword>
<dbReference type="Pfam" id="PF07963">
    <property type="entry name" value="N_methyl"/>
    <property type="match status" value="1"/>
</dbReference>
<evidence type="ECO:0000256" key="1">
    <source>
        <dbReference type="SAM" id="Phobius"/>
    </source>
</evidence>
<name>A0A1X9N670_9GAMM</name>